<protein>
    <submittedName>
        <fullName evidence="5">GGDEF-domain containing protein</fullName>
    </submittedName>
</protein>
<dbReference type="SUPFAM" id="SSF55073">
    <property type="entry name" value="Nucleotide cyclase"/>
    <property type="match status" value="1"/>
</dbReference>
<name>A0ABQ2ERP9_9DEIO</name>
<dbReference type="PANTHER" id="PTHR44757">
    <property type="entry name" value="DIGUANYLATE CYCLASE DGCP"/>
    <property type="match status" value="1"/>
</dbReference>
<evidence type="ECO:0000313" key="5">
    <source>
        <dbReference type="EMBL" id="GGK23210.1"/>
    </source>
</evidence>
<keyword evidence="2" id="KW-0175">Coiled coil</keyword>
<dbReference type="InterPro" id="IPR029787">
    <property type="entry name" value="Nucleotide_cyclase"/>
</dbReference>
<dbReference type="Gene3D" id="1.25.40.10">
    <property type="entry name" value="Tetratricopeptide repeat domain"/>
    <property type="match status" value="2"/>
</dbReference>
<evidence type="ECO:0000256" key="1">
    <source>
        <dbReference type="PROSITE-ProRule" id="PRU00339"/>
    </source>
</evidence>
<dbReference type="CDD" id="cd01948">
    <property type="entry name" value="EAL"/>
    <property type="match status" value="1"/>
</dbReference>
<proteinExistence type="predicted"/>
<dbReference type="NCBIfam" id="TIGR00254">
    <property type="entry name" value="GGDEF"/>
    <property type="match status" value="1"/>
</dbReference>
<evidence type="ECO:0000256" key="2">
    <source>
        <dbReference type="SAM" id="Coils"/>
    </source>
</evidence>
<dbReference type="PROSITE" id="PS50887">
    <property type="entry name" value="GGDEF"/>
    <property type="match status" value="1"/>
</dbReference>
<comment type="caution">
    <text evidence="5">The sequence shown here is derived from an EMBL/GenBank/DDBJ whole genome shotgun (WGS) entry which is preliminary data.</text>
</comment>
<dbReference type="InterPro" id="IPR043128">
    <property type="entry name" value="Rev_trsase/Diguanyl_cyclase"/>
</dbReference>
<dbReference type="PROSITE" id="PS50005">
    <property type="entry name" value="TPR"/>
    <property type="match status" value="1"/>
</dbReference>
<feature type="domain" description="GGDEF" evidence="4">
    <location>
        <begin position="413"/>
        <end position="545"/>
    </location>
</feature>
<dbReference type="EMBL" id="BMPP01000005">
    <property type="protein sequence ID" value="GGK23210.1"/>
    <property type="molecule type" value="Genomic_DNA"/>
</dbReference>
<dbReference type="CDD" id="cd01949">
    <property type="entry name" value="GGDEF"/>
    <property type="match status" value="1"/>
</dbReference>
<gene>
    <name evidence="5" type="ORF">GCM10008955_15920</name>
</gene>
<keyword evidence="1" id="KW-0802">TPR repeat</keyword>
<dbReference type="InterPro" id="IPR035919">
    <property type="entry name" value="EAL_sf"/>
</dbReference>
<dbReference type="Gene3D" id="3.20.20.450">
    <property type="entry name" value="EAL domain"/>
    <property type="match status" value="1"/>
</dbReference>
<dbReference type="InterPro" id="IPR011990">
    <property type="entry name" value="TPR-like_helical_dom_sf"/>
</dbReference>
<dbReference type="InterPro" id="IPR001633">
    <property type="entry name" value="EAL_dom"/>
</dbReference>
<dbReference type="InterPro" id="IPR000160">
    <property type="entry name" value="GGDEF_dom"/>
</dbReference>
<dbReference type="SUPFAM" id="SSF141868">
    <property type="entry name" value="EAL domain-like"/>
    <property type="match status" value="1"/>
</dbReference>
<dbReference type="SMART" id="SM00052">
    <property type="entry name" value="EAL"/>
    <property type="match status" value="1"/>
</dbReference>
<dbReference type="InterPro" id="IPR052155">
    <property type="entry name" value="Biofilm_reg_signaling"/>
</dbReference>
<feature type="repeat" description="TPR" evidence="1">
    <location>
        <begin position="140"/>
        <end position="173"/>
    </location>
</feature>
<dbReference type="Pfam" id="PF00990">
    <property type="entry name" value="GGDEF"/>
    <property type="match status" value="1"/>
</dbReference>
<dbReference type="InterPro" id="IPR019734">
    <property type="entry name" value="TPR_rpt"/>
</dbReference>
<dbReference type="SMART" id="SM00267">
    <property type="entry name" value="GGDEF"/>
    <property type="match status" value="1"/>
</dbReference>
<feature type="domain" description="EAL" evidence="3">
    <location>
        <begin position="554"/>
        <end position="809"/>
    </location>
</feature>
<keyword evidence="6" id="KW-1185">Reference proteome</keyword>
<organism evidence="5 6">
    <name type="scientific">Deinococcus malanensis</name>
    <dbReference type="NCBI Taxonomy" id="1706855"/>
    <lineage>
        <taxon>Bacteria</taxon>
        <taxon>Thermotogati</taxon>
        <taxon>Deinococcota</taxon>
        <taxon>Deinococci</taxon>
        <taxon>Deinococcales</taxon>
        <taxon>Deinococcaceae</taxon>
        <taxon>Deinococcus</taxon>
    </lineage>
</organism>
<dbReference type="PROSITE" id="PS50883">
    <property type="entry name" value="EAL"/>
    <property type="match status" value="1"/>
</dbReference>
<evidence type="ECO:0000259" key="4">
    <source>
        <dbReference type="PROSITE" id="PS50887"/>
    </source>
</evidence>
<dbReference type="Gene3D" id="3.30.70.270">
    <property type="match status" value="1"/>
</dbReference>
<dbReference type="RefSeq" id="WP_189006337.1">
    <property type="nucleotide sequence ID" value="NZ_BMPP01000005.1"/>
</dbReference>
<dbReference type="SUPFAM" id="SSF48452">
    <property type="entry name" value="TPR-like"/>
    <property type="match status" value="2"/>
</dbReference>
<evidence type="ECO:0000259" key="3">
    <source>
        <dbReference type="PROSITE" id="PS50883"/>
    </source>
</evidence>
<evidence type="ECO:0000313" key="6">
    <source>
        <dbReference type="Proteomes" id="UP000647587"/>
    </source>
</evidence>
<dbReference type="Pfam" id="PF00563">
    <property type="entry name" value="EAL"/>
    <property type="match status" value="1"/>
</dbReference>
<accession>A0ABQ2ERP9</accession>
<dbReference type="PANTHER" id="PTHR44757:SF2">
    <property type="entry name" value="BIOFILM ARCHITECTURE MAINTENANCE PROTEIN MBAA"/>
    <property type="match status" value="1"/>
</dbReference>
<feature type="coiled-coil region" evidence="2">
    <location>
        <begin position="337"/>
        <end position="369"/>
    </location>
</feature>
<dbReference type="Pfam" id="PF13424">
    <property type="entry name" value="TPR_12"/>
    <property type="match status" value="2"/>
</dbReference>
<reference evidence="6" key="1">
    <citation type="journal article" date="2019" name="Int. J. Syst. Evol. Microbiol.">
        <title>The Global Catalogue of Microorganisms (GCM) 10K type strain sequencing project: providing services to taxonomists for standard genome sequencing and annotation.</title>
        <authorList>
            <consortium name="The Broad Institute Genomics Platform"/>
            <consortium name="The Broad Institute Genome Sequencing Center for Infectious Disease"/>
            <person name="Wu L."/>
            <person name="Ma J."/>
        </authorList>
    </citation>
    <scope>NUCLEOTIDE SEQUENCE [LARGE SCALE GENOMIC DNA]</scope>
    <source>
        <strain evidence="6">JCM 30331</strain>
    </source>
</reference>
<dbReference type="SMART" id="SM00028">
    <property type="entry name" value="TPR"/>
    <property type="match status" value="4"/>
</dbReference>
<sequence>MSSTPGHPADPSTMPPEWAQVDALNDQADAVLTSSMHRAQVLATEAGVLARRVGYVAGDIRAQMLTGYANYFLGNYQEARAAFEESAARAEALELTTVVARCLNGLAITSAVTGNYGQALEQHLRCLKLVQSVHDDLGRARTLNNIGNLYIDLKEYDHALRHHLDALEIAVRIGHPVLTSSASINAAIDHHELGRYEESLRLNEATLQQARQAGYRQHECLLLANISANLLQLGRLDESLTLSAQGIAASEELGERENLCELLLTRGRVLTALGQQDEAHRCVQDALELAQTLKTTKRENEAHQALSAVLEARGEYRQALWHSRQHEAIERSLHADVLEHKTQVLAAQLQLERLEHRTAEERLRNIELAHANEALQQAQERLAYQAGHDALTSLMNRAAFESMLQAAVQGTQDTMGVLFIDLDHFKQVNDTLGHPVGDALLVQVAQRLRQCVRDGDLVARQGGDEFTVLLRNVQEHEAAERAARRILDALSAPVELAGRQLIVTASIGIALFPQDGTDVTTLQKNADLAMYLAKRDRRSVRRFEPALSAAAAERLDFEQDLRAAISSDQLRLHYQPIVRAGTLLPVAVEALVRWQHPTLGLLPPGRFVPLAEESDLILHLGAWVLNEACRQIRLWRQRWPELRVSVNVAPRQITQPDFVAFVEQTLRAHGLPPSALDLEVTESAVMDDEGLQQYEALLEAGLRIAIDDFGTGYSSMSRLFRMPAQILKIDRSLITGLVEPGLGGRSTRPLVRAMVAVARESGWQIVAEGVENASQLRELRRLNCDQVQGYLLARPVAPAETELWLGESAERLQAVAMPSVL</sequence>
<dbReference type="Proteomes" id="UP000647587">
    <property type="component" value="Unassembled WGS sequence"/>
</dbReference>